<evidence type="ECO:0000313" key="3">
    <source>
        <dbReference type="EMBL" id="KOC60399.1"/>
    </source>
</evidence>
<dbReference type="GO" id="GO:0005737">
    <property type="term" value="C:cytoplasm"/>
    <property type="evidence" value="ECO:0007669"/>
    <property type="project" value="TreeGrafter"/>
</dbReference>
<dbReference type="AlphaFoldDB" id="A0A0L7QPC0"/>
<keyword evidence="1" id="KW-0547">Nucleotide-binding</keyword>
<dbReference type="PANTHER" id="PTHR16305:SF28">
    <property type="entry name" value="GUANYLATE CYCLASE DOMAIN-CONTAINING PROTEIN"/>
    <property type="match status" value="1"/>
</dbReference>
<dbReference type="STRING" id="597456.A0A0L7QPC0"/>
<evidence type="ECO:0000256" key="1">
    <source>
        <dbReference type="ARBA" id="ARBA00022741"/>
    </source>
</evidence>
<keyword evidence="2" id="KW-0067">ATP-binding</keyword>
<organism evidence="3 4">
    <name type="scientific">Habropoda laboriosa</name>
    <dbReference type="NCBI Taxonomy" id="597456"/>
    <lineage>
        <taxon>Eukaryota</taxon>
        <taxon>Metazoa</taxon>
        <taxon>Ecdysozoa</taxon>
        <taxon>Arthropoda</taxon>
        <taxon>Hexapoda</taxon>
        <taxon>Insecta</taxon>
        <taxon>Pterygota</taxon>
        <taxon>Neoptera</taxon>
        <taxon>Endopterygota</taxon>
        <taxon>Hymenoptera</taxon>
        <taxon>Apocrita</taxon>
        <taxon>Aculeata</taxon>
        <taxon>Apoidea</taxon>
        <taxon>Anthophila</taxon>
        <taxon>Apidae</taxon>
        <taxon>Habropoda</taxon>
    </lineage>
</organism>
<sequence length="765" mass="87861">MISLLEKDLSKEKTSHLSIDNEEAVIAVCNISESFTYEDVHPEITMDVMILKLFDSLTPLDQLLLKCASVIGETVNRHMLESLMTITSKRDVGLAVSKLFEIRVFGCAIGDFSRNGGPIIFIKNMRNPSSEMDVFCACVGLTVQTENQKMELHNQALKYLQHHTRRCMSCGEGQFAKLLGKVSKKEDRRKKSKNIDEMFEFVNMEYEDNTVEEEAERNKILVSCMKLFRNVERKPTVTFSDTDFSDCQCELILMTVYTQILEHCRGIGKTEMTLTAILEFAEICLMTYNIPQARKLLAESETILEELFKENEDEVVLLPYLTAKIQTLQGQCFLESGSLFEAEQILGMAMDNLGYKFPKMEITIGLNSLIQLVDLKLKLICLKDWKLNTNYVEDNMDYIAQLAECLIQMFTLFRIKGMKKHARLAAIWGLNTALESNKNLFVLCTSYTNMLITAHMYQDRRIIPYLEQKGINICSDSKEVLESRELNVIAELYTGIFFSRWVRGQITRATKIGFVSYRMASTIGSTFLKLLILPRLIHLLMISCRHSEVVTELRELEFMSLYDLDKSGRTWYYALCVDVQLDTGLMILSFQECEQYFLREGEQMISQQDPEAERRYFVSMWLWCIRTNQWEAAKVWKGRNVESAPFMDEHIVAATITSLKKLEGLLILYVHKINSRNANASIIIVEAKNIFKDVKRMSKIVRIVIPSVLLDDKISEKQGNETVKEIKENVLENGEQTDLHVGIALRKGFLSLFSCCNRSLVLAHD</sequence>
<evidence type="ECO:0000256" key="2">
    <source>
        <dbReference type="ARBA" id="ARBA00022840"/>
    </source>
</evidence>
<dbReference type="EMBL" id="KQ414832">
    <property type="protein sequence ID" value="KOC60399.1"/>
    <property type="molecule type" value="Genomic_DNA"/>
</dbReference>
<name>A0A0L7QPC0_9HYME</name>
<dbReference type="OrthoDB" id="194468at2759"/>
<proteinExistence type="predicted"/>
<dbReference type="GO" id="GO:0004016">
    <property type="term" value="F:adenylate cyclase activity"/>
    <property type="evidence" value="ECO:0007669"/>
    <property type="project" value="TreeGrafter"/>
</dbReference>
<reference evidence="3 4" key="1">
    <citation type="submission" date="2015-07" db="EMBL/GenBank/DDBJ databases">
        <title>The genome of Habropoda laboriosa.</title>
        <authorList>
            <person name="Pan H."/>
            <person name="Kapheim K."/>
        </authorList>
    </citation>
    <scope>NUCLEOTIDE SEQUENCE [LARGE SCALE GENOMIC DNA]</scope>
    <source>
        <strain evidence="3">0110345459</strain>
    </source>
</reference>
<gene>
    <name evidence="3" type="ORF">WH47_08738</name>
</gene>
<dbReference type="PANTHER" id="PTHR16305">
    <property type="entry name" value="TESTICULAR SOLUBLE ADENYLYL CYCLASE"/>
    <property type="match status" value="1"/>
</dbReference>
<accession>A0A0L7QPC0</accession>
<keyword evidence="4" id="KW-1185">Reference proteome</keyword>
<protein>
    <submittedName>
        <fullName evidence="3">Adenylate cyclase type 10</fullName>
    </submittedName>
</protein>
<dbReference type="Proteomes" id="UP000053825">
    <property type="component" value="Unassembled WGS sequence"/>
</dbReference>
<evidence type="ECO:0000313" key="4">
    <source>
        <dbReference type="Proteomes" id="UP000053825"/>
    </source>
</evidence>
<dbReference type="GO" id="GO:0005524">
    <property type="term" value="F:ATP binding"/>
    <property type="evidence" value="ECO:0007669"/>
    <property type="project" value="UniProtKB-KW"/>
</dbReference>